<comment type="caution">
    <text evidence="7">The sequence shown here is derived from an EMBL/GenBank/DDBJ whole genome shotgun (WGS) entry which is preliminary data.</text>
</comment>
<dbReference type="Gene3D" id="2.120.10.30">
    <property type="entry name" value="TolB, C-terminal domain"/>
    <property type="match status" value="1"/>
</dbReference>
<evidence type="ECO:0000256" key="4">
    <source>
        <dbReference type="ARBA" id="ARBA00023180"/>
    </source>
</evidence>
<accession>A0ABR2TLS7</accession>
<dbReference type="PANTHER" id="PTHR10426:SF93">
    <property type="entry name" value="PROTEIN STRICTOSIDINE SYNTHASE-LIKE 5-LIKE"/>
    <property type="match status" value="1"/>
</dbReference>
<sequence length="391" mass="43359">MADSRPESDSHSRVSSSGSHPKQRSWPFTIFLSALLPVVAAMVVYQLDSYDPAPLPIHEFSQQQPLVASLLNDRMLQGAEFLGSGELKGPEDIAYDSTSLVIYTGCHDGWIKRVRLNDSAVENWVNTYGRPLGLALGHNNEVIVADAYKGLLKISRDGEVELLTDEADGQKFKLTDGVDVADDGVIYFTDASYKYSLHEDSMDVFGGRPNGRFMSYDPVTLKTRVLVSQLYFANGVAVSPTQDYAIFCETVMRRCSKYYIKGNKQGQVEKFIDNLPGFPDNIKYDGDGHYWIALPAATSVPMDLALKYPFIRKAMIVVQKYTGRLYLEQNAGVLAVDLEGKPIAHYHDRKLSMITSGMKIGNHLYCGSVVHPHILSLDLDQYPARATGGSK</sequence>
<keyword evidence="8" id="KW-1185">Reference proteome</keyword>
<dbReference type="SUPFAM" id="SSF63829">
    <property type="entry name" value="Calcium-dependent phosphotriesterase"/>
    <property type="match status" value="1"/>
</dbReference>
<evidence type="ECO:0000256" key="5">
    <source>
        <dbReference type="SAM" id="MobiDB-lite"/>
    </source>
</evidence>
<feature type="domain" description="Strictosidine synthase conserved region" evidence="6">
    <location>
        <begin position="176"/>
        <end position="262"/>
    </location>
</feature>
<keyword evidence="3" id="KW-0926">Vacuole</keyword>
<organism evidence="7 8">
    <name type="scientific">Hibiscus sabdariffa</name>
    <name type="common">roselle</name>
    <dbReference type="NCBI Taxonomy" id="183260"/>
    <lineage>
        <taxon>Eukaryota</taxon>
        <taxon>Viridiplantae</taxon>
        <taxon>Streptophyta</taxon>
        <taxon>Embryophyta</taxon>
        <taxon>Tracheophyta</taxon>
        <taxon>Spermatophyta</taxon>
        <taxon>Magnoliopsida</taxon>
        <taxon>eudicotyledons</taxon>
        <taxon>Gunneridae</taxon>
        <taxon>Pentapetalae</taxon>
        <taxon>rosids</taxon>
        <taxon>malvids</taxon>
        <taxon>Malvales</taxon>
        <taxon>Malvaceae</taxon>
        <taxon>Malvoideae</taxon>
        <taxon>Hibiscus</taxon>
    </lineage>
</organism>
<reference evidence="7 8" key="1">
    <citation type="journal article" date="2024" name="G3 (Bethesda)">
        <title>Genome assembly of Hibiscus sabdariffa L. provides insights into metabolisms of medicinal natural products.</title>
        <authorList>
            <person name="Kim T."/>
        </authorList>
    </citation>
    <scope>NUCLEOTIDE SEQUENCE [LARGE SCALE GENOMIC DNA]</scope>
    <source>
        <strain evidence="7">TK-2024</strain>
        <tissue evidence="7">Old leaves</tissue>
    </source>
</reference>
<dbReference type="EMBL" id="JBBPBN010000005">
    <property type="protein sequence ID" value="KAK9038153.1"/>
    <property type="molecule type" value="Genomic_DNA"/>
</dbReference>
<feature type="compositionally biased region" description="Basic and acidic residues" evidence="5">
    <location>
        <begin position="1"/>
        <end position="12"/>
    </location>
</feature>
<evidence type="ECO:0000313" key="7">
    <source>
        <dbReference type="EMBL" id="KAK9038153.1"/>
    </source>
</evidence>
<comment type="similarity">
    <text evidence="2">Belongs to the strictosidine synthase family.</text>
</comment>
<name>A0ABR2TLS7_9ROSI</name>
<evidence type="ECO:0000256" key="2">
    <source>
        <dbReference type="ARBA" id="ARBA00009191"/>
    </source>
</evidence>
<keyword evidence="4" id="KW-0325">Glycoprotein</keyword>
<comment type="subcellular location">
    <subcellularLocation>
        <location evidence="1">Vacuole</location>
    </subcellularLocation>
</comment>
<evidence type="ECO:0000256" key="1">
    <source>
        <dbReference type="ARBA" id="ARBA00004116"/>
    </source>
</evidence>
<dbReference type="InterPro" id="IPR011042">
    <property type="entry name" value="6-blade_b-propeller_TolB-like"/>
</dbReference>
<dbReference type="InterPro" id="IPR018119">
    <property type="entry name" value="Strictosidine_synth_cons-reg"/>
</dbReference>
<evidence type="ECO:0000313" key="8">
    <source>
        <dbReference type="Proteomes" id="UP001396334"/>
    </source>
</evidence>
<protein>
    <recommendedName>
        <fullName evidence="6">Strictosidine synthase conserved region domain-containing protein</fullName>
    </recommendedName>
</protein>
<dbReference type="PANTHER" id="PTHR10426">
    <property type="entry name" value="STRICTOSIDINE SYNTHASE-RELATED"/>
    <property type="match status" value="1"/>
</dbReference>
<dbReference type="Proteomes" id="UP001396334">
    <property type="component" value="Unassembled WGS sequence"/>
</dbReference>
<dbReference type="Pfam" id="PF20067">
    <property type="entry name" value="SSL_N"/>
    <property type="match status" value="1"/>
</dbReference>
<evidence type="ECO:0000256" key="3">
    <source>
        <dbReference type="ARBA" id="ARBA00022554"/>
    </source>
</evidence>
<gene>
    <name evidence="7" type="ORF">V6N11_023040</name>
</gene>
<feature type="region of interest" description="Disordered" evidence="5">
    <location>
        <begin position="1"/>
        <end position="23"/>
    </location>
</feature>
<proteinExistence type="inferred from homology"/>
<dbReference type="Pfam" id="PF03088">
    <property type="entry name" value="Str_synth"/>
    <property type="match status" value="1"/>
</dbReference>
<evidence type="ECO:0000259" key="6">
    <source>
        <dbReference type="Pfam" id="PF03088"/>
    </source>
</evidence>